<feature type="non-terminal residue" evidence="2">
    <location>
        <position position="1"/>
    </location>
</feature>
<comment type="caution">
    <text evidence="2">The sequence shown here is derived from an EMBL/GenBank/DDBJ whole genome shotgun (WGS) entry which is preliminary data.</text>
</comment>
<organism evidence="2 3">
    <name type="scientific">Pristionchus mayeri</name>
    <dbReference type="NCBI Taxonomy" id="1317129"/>
    <lineage>
        <taxon>Eukaryota</taxon>
        <taxon>Metazoa</taxon>
        <taxon>Ecdysozoa</taxon>
        <taxon>Nematoda</taxon>
        <taxon>Chromadorea</taxon>
        <taxon>Rhabditida</taxon>
        <taxon>Rhabditina</taxon>
        <taxon>Diplogasteromorpha</taxon>
        <taxon>Diplogasteroidea</taxon>
        <taxon>Neodiplogasteridae</taxon>
        <taxon>Pristionchus</taxon>
    </lineage>
</organism>
<dbReference type="PANTHER" id="PTHR35182:SF1">
    <property type="entry name" value="COLD-SHOCK PROTEIN-RELATED"/>
    <property type="match status" value="1"/>
</dbReference>
<accession>A0AAN4Z3Y0</accession>
<evidence type="ECO:0000313" key="3">
    <source>
        <dbReference type="Proteomes" id="UP001328107"/>
    </source>
</evidence>
<keyword evidence="3" id="KW-1185">Reference proteome</keyword>
<gene>
    <name evidence="2" type="ORF">PMAYCL1PPCAC_01122</name>
</gene>
<evidence type="ECO:0000313" key="2">
    <source>
        <dbReference type="EMBL" id="GMR30927.1"/>
    </source>
</evidence>
<dbReference type="AlphaFoldDB" id="A0AAN4Z3Y0"/>
<name>A0AAN4Z3Y0_9BILA</name>
<proteinExistence type="predicted"/>
<protein>
    <submittedName>
        <fullName evidence="2">Uncharacterized protein</fullName>
    </submittedName>
</protein>
<feature type="non-terminal residue" evidence="2">
    <location>
        <position position="131"/>
    </location>
</feature>
<evidence type="ECO:0000256" key="1">
    <source>
        <dbReference type="SAM" id="SignalP"/>
    </source>
</evidence>
<dbReference type="PANTHER" id="PTHR35182">
    <property type="entry name" value="PROTEIN CBG13762"/>
    <property type="match status" value="1"/>
</dbReference>
<dbReference type="EMBL" id="BTRK01000001">
    <property type="protein sequence ID" value="GMR30927.1"/>
    <property type="molecule type" value="Genomic_DNA"/>
</dbReference>
<sequence>QNMVRVLLITTLIGCVWSAVMQYPIKVGEKLELDLGQKVIKVWQRTTNEGKQETTRFCGPTEKNIACGRWVDENLKASSAARVTASGKLVIDKVTLADSGSYSSPDDNPRVTKHPDGSMSAVAAWMIYASV</sequence>
<keyword evidence="1" id="KW-0732">Signal</keyword>
<feature type="chain" id="PRO_5042876354" evidence="1">
    <location>
        <begin position="19"/>
        <end position="131"/>
    </location>
</feature>
<reference evidence="3" key="1">
    <citation type="submission" date="2022-10" db="EMBL/GenBank/DDBJ databases">
        <title>Genome assembly of Pristionchus species.</title>
        <authorList>
            <person name="Yoshida K."/>
            <person name="Sommer R.J."/>
        </authorList>
    </citation>
    <scope>NUCLEOTIDE SEQUENCE [LARGE SCALE GENOMIC DNA]</scope>
    <source>
        <strain evidence="3">RS5460</strain>
    </source>
</reference>
<dbReference type="Proteomes" id="UP001328107">
    <property type="component" value="Unassembled WGS sequence"/>
</dbReference>
<feature type="signal peptide" evidence="1">
    <location>
        <begin position="1"/>
        <end position="18"/>
    </location>
</feature>